<dbReference type="Proteomes" id="UP001146120">
    <property type="component" value="Unassembled WGS sequence"/>
</dbReference>
<evidence type="ECO:0000256" key="1">
    <source>
        <dbReference type="SAM" id="MobiDB-lite"/>
    </source>
</evidence>
<proteinExistence type="predicted"/>
<dbReference type="PROSITE" id="PS50003">
    <property type="entry name" value="PH_DOMAIN"/>
    <property type="match status" value="1"/>
</dbReference>
<organism evidence="3 4">
    <name type="scientific">Lagenidium giganteum</name>
    <dbReference type="NCBI Taxonomy" id="4803"/>
    <lineage>
        <taxon>Eukaryota</taxon>
        <taxon>Sar</taxon>
        <taxon>Stramenopiles</taxon>
        <taxon>Oomycota</taxon>
        <taxon>Peronosporomycetes</taxon>
        <taxon>Pythiales</taxon>
        <taxon>Pythiaceae</taxon>
    </lineage>
</organism>
<gene>
    <name evidence="3" type="ORF">N0F65_008886</name>
</gene>
<protein>
    <recommendedName>
        <fullName evidence="2">PH domain-containing protein</fullName>
    </recommendedName>
</protein>
<dbReference type="InterPro" id="IPR011993">
    <property type="entry name" value="PH-like_dom_sf"/>
</dbReference>
<evidence type="ECO:0000259" key="2">
    <source>
        <dbReference type="PROSITE" id="PS50003"/>
    </source>
</evidence>
<dbReference type="EMBL" id="DAKRPA010000110">
    <property type="protein sequence ID" value="DAZ98300.1"/>
    <property type="molecule type" value="Genomic_DNA"/>
</dbReference>
<keyword evidence="4" id="KW-1185">Reference proteome</keyword>
<name>A0AAV2YTR5_9STRA</name>
<feature type="domain" description="PH" evidence="2">
    <location>
        <begin position="235"/>
        <end position="333"/>
    </location>
</feature>
<dbReference type="InterPro" id="IPR001849">
    <property type="entry name" value="PH_domain"/>
</dbReference>
<feature type="region of interest" description="Disordered" evidence="1">
    <location>
        <begin position="1"/>
        <end position="46"/>
    </location>
</feature>
<sequence>MMEAAAPGAVADATKELAQVRSTPLPGREQELMAGAAPPRPRSGSVDEGLVVMRRRSSVDNDTPFEMHLRDIYAVRGSRGLITEREGLEFFESHGYYDVSEANTVAMFRQNFGMDAFWEESDMELQSDFLSQVLPPKVQGQRFQLLDDDGNEIDEEQRLEMEKEARMKAQSMELDEDDIAELEREKRTVVKAIIVIRTEKIRFHRYFSQAFNDDDARASQRIMIPQQTTPLSIQLPPYSGYIYLLKDTIPHVLRSWHKRWLYLDFNIGVVMMYKRSYWKSPRGVLDLRNVHKVLKMNHCDMRIDCMDHSTMLLRTKTPEQAELWVNLLQFAKRQVRAAPPHQPAVESSASAASQMSSTRHKRSRRNQSVRSDWAAVSLLNVLLQASPNNITAA</sequence>
<accession>A0AAV2YTR5</accession>
<evidence type="ECO:0000313" key="4">
    <source>
        <dbReference type="Proteomes" id="UP001146120"/>
    </source>
</evidence>
<reference evidence="3" key="1">
    <citation type="submission" date="2022-11" db="EMBL/GenBank/DDBJ databases">
        <authorList>
            <person name="Morgan W.R."/>
            <person name="Tartar A."/>
        </authorList>
    </citation>
    <scope>NUCLEOTIDE SEQUENCE</scope>
    <source>
        <strain evidence="3">ARSEF 373</strain>
    </source>
</reference>
<feature type="compositionally biased region" description="Low complexity" evidence="1">
    <location>
        <begin position="347"/>
        <end position="357"/>
    </location>
</feature>
<evidence type="ECO:0000313" key="3">
    <source>
        <dbReference type="EMBL" id="DAZ98300.1"/>
    </source>
</evidence>
<dbReference type="CDD" id="cd00821">
    <property type="entry name" value="PH"/>
    <property type="match status" value="1"/>
</dbReference>
<dbReference type="SUPFAM" id="SSF50729">
    <property type="entry name" value="PH domain-like"/>
    <property type="match status" value="1"/>
</dbReference>
<dbReference type="Gene3D" id="2.30.29.30">
    <property type="entry name" value="Pleckstrin-homology domain (PH domain)/Phosphotyrosine-binding domain (PTB)"/>
    <property type="match status" value="1"/>
</dbReference>
<dbReference type="AlphaFoldDB" id="A0AAV2YTR5"/>
<dbReference type="SMART" id="SM00233">
    <property type="entry name" value="PH"/>
    <property type="match status" value="1"/>
</dbReference>
<dbReference type="Pfam" id="PF00169">
    <property type="entry name" value="PH"/>
    <property type="match status" value="1"/>
</dbReference>
<reference evidence="3" key="2">
    <citation type="journal article" date="2023" name="Microbiol Resour">
        <title>Decontamination and Annotation of the Draft Genome Sequence of the Oomycete Lagenidium giganteum ARSEF 373.</title>
        <authorList>
            <person name="Morgan W.R."/>
            <person name="Tartar A."/>
        </authorList>
    </citation>
    <scope>NUCLEOTIDE SEQUENCE</scope>
    <source>
        <strain evidence="3">ARSEF 373</strain>
    </source>
</reference>
<feature type="compositionally biased region" description="Basic residues" evidence="1">
    <location>
        <begin position="358"/>
        <end position="367"/>
    </location>
</feature>
<feature type="region of interest" description="Disordered" evidence="1">
    <location>
        <begin position="339"/>
        <end position="368"/>
    </location>
</feature>
<comment type="caution">
    <text evidence="3">The sequence shown here is derived from an EMBL/GenBank/DDBJ whole genome shotgun (WGS) entry which is preliminary data.</text>
</comment>